<dbReference type="SMART" id="SM00382">
    <property type="entry name" value="AAA"/>
    <property type="match status" value="2"/>
</dbReference>
<dbReference type="InterPro" id="IPR003439">
    <property type="entry name" value="ABC_transporter-like_ATP-bd"/>
</dbReference>
<dbReference type="Proteomes" id="UP001156694">
    <property type="component" value="Unassembled WGS sequence"/>
</dbReference>
<evidence type="ECO:0000256" key="5">
    <source>
        <dbReference type="ARBA" id="ARBA00022741"/>
    </source>
</evidence>
<keyword evidence="5" id="KW-0547">Nucleotide-binding</keyword>
<dbReference type="Pfam" id="PF00005">
    <property type="entry name" value="ABC_tran"/>
    <property type="match status" value="2"/>
</dbReference>
<evidence type="ECO:0000256" key="7">
    <source>
        <dbReference type="ARBA" id="ARBA00023136"/>
    </source>
</evidence>
<keyword evidence="6" id="KW-0067">ATP-binding</keyword>
<comment type="subcellular location">
    <subcellularLocation>
        <location evidence="1">Cell membrane</location>
        <topology evidence="1">Peripheral membrane protein</topology>
    </subcellularLocation>
</comment>
<dbReference type="EMBL" id="BSNN01000002">
    <property type="protein sequence ID" value="GLQ33980.1"/>
    <property type="molecule type" value="Genomic_DNA"/>
</dbReference>
<evidence type="ECO:0000256" key="4">
    <source>
        <dbReference type="ARBA" id="ARBA00022475"/>
    </source>
</evidence>
<keyword evidence="7" id="KW-0472">Membrane</keyword>
<reference evidence="11" key="1">
    <citation type="journal article" date="2019" name="Int. J. Syst. Evol. Microbiol.">
        <title>The Global Catalogue of Microorganisms (GCM) 10K type strain sequencing project: providing services to taxonomists for standard genome sequencing and annotation.</title>
        <authorList>
            <consortium name="The Broad Institute Genomics Platform"/>
            <consortium name="The Broad Institute Genome Sequencing Center for Infectious Disease"/>
            <person name="Wu L."/>
            <person name="Ma J."/>
        </authorList>
    </citation>
    <scope>NUCLEOTIDE SEQUENCE [LARGE SCALE GENOMIC DNA]</scope>
    <source>
        <strain evidence="11">NBRC 110140</strain>
    </source>
</reference>
<dbReference type="PANTHER" id="PTHR42788">
    <property type="entry name" value="TAURINE IMPORT ATP-BINDING PROTEIN-RELATED"/>
    <property type="match status" value="1"/>
</dbReference>
<dbReference type="InterPro" id="IPR003593">
    <property type="entry name" value="AAA+_ATPase"/>
</dbReference>
<dbReference type="PROSITE" id="PS00211">
    <property type="entry name" value="ABC_TRANSPORTER_1"/>
    <property type="match status" value="1"/>
</dbReference>
<dbReference type="RefSeq" id="WP_284375427.1">
    <property type="nucleotide sequence ID" value="NZ_BSNN01000002.1"/>
</dbReference>
<gene>
    <name evidence="10" type="ORF">GCM10007939_02630</name>
</gene>
<keyword evidence="11" id="KW-1185">Reference proteome</keyword>
<dbReference type="CDD" id="cd03293">
    <property type="entry name" value="ABC_NrtD_SsuB_transporters"/>
    <property type="match status" value="2"/>
</dbReference>
<dbReference type="InterPro" id="IPR027417">
    <property type="entry name" value="P-loop_NTPase"/>
</dbReference>
<dbReference type="SUPFAM" id="SSF52540">
    <property type="entry name" value="P-loop containing nucleoside triphosphate hydrolases"/>
    <property type="match status" value="2"/>
</dbReference>
<evidence type="ECO:0000259" key="9">
    <source>
        <dbReference type="PROSITE" id="PS50893"/>
    </source>
</evidence>
<feature type="domain" description="ABC transporter" evidence="9">
    <location>
        <begin position="4"/>
        <end position="233"/>
    </location>
</feature>
<feature type="region of interest" description="Disordered" evidence="8">
    <location>
        <begin position="553"/>
        <end position="572"/>
    </location>
</feature>
<name>A0ABQ5VRE9_9RHOB</name>
<dbReference type="PROSITE" id="PS50893">
    <property type="entry name" value="ABC_TRANSPORTER_2"/>
    <property type="match status" value="2"/>
</dbReference>
<dbReference type="PANTHER" id="PTHR42788:SF13">
    <property type="entry name" value="ALIPHATIC SULFONATES IMPORT ATP-BINDING PROTEIN SSUB"/>
    <property type="match status" value="1"/>
</dbReference>
<comment type="similarity">
    <text evidence="2">Belongs to the ABC transporter superfamily.</text>
</comment>
<dbReference type="InterPro" id="IPR005890">
    <property type="entry name" value="NO3_transporter_ATP-bd-like"/>
</dbReference>
<organism evidence="10 11">
    <name type="scientific">Amylibacter marinus</name>
    <dbReference type="NCBI Taxonomy" id="1475483"/>
    <lineage>
        <taxon>Bacteria</taxon>
        <taxon>Pseudomonadati</taxon>
        <taxon>Pseudomonadota</taxon>
        <taxon>Alphaproteobacteria</taxon>
        <taxon>Rhodobacterales</taxon>
        <taxon>Paracoccaceae</taxon>
        <taxon>Amylibacter</taxon>
    </lineage>
</organism>
<feature type="domain" description="ABC transporter" evidence="9">
    <location>
        <begin position="292"/>
        <end position="525"/>
    </location>
</feature>
<dbReference type="InterPro" id="IPR050166">
    <property type="entry name" value="ABC_transporter_ATP-bind"/>
</dbReference>
<proteinExistence type="inferred from homology"/>
<keyword evidence="3" id="KW-0813">Transport</keyword>
<evidence type="ECO:0000256" key="8">
    <source>
        <dbReference type="SAM" id="MobiDB-lite"/>
    </source>
</evidence>
<comment type="caution">
    <text evidence="10">The sequence shown here is derived from an EMBL/GenBank/DDBJ whole genome shotgun (WGS) entry which is preliminary data.</text>
</comment>
<dbReference type="NCBIfam" id="TIGR01184">
    <property type="entry name" value="ntrCD"/>
    <property type="match status" value="1"/>
</dbReference>
<keyword evidence="4" id="KW-1003">Cell membrane</keyword>
<evidence type="ECO:0000256" key="6">
    <source>
        <dbReference type="ARBA" id="ARBA00022840"/>
    </source>
</evidence>
<dbReference type="Gene3D" id="3.40.50.300">
    <property type="entry name" value="P-loop containing nucleotide triphosphate hydrolases"/>
    <property type="match status" value="2"/>
</dbReference>
<evidence type="ECO:0000256" key="2">
    <source>
        <dbReference type="ARBA" id="ARBA00005417"/>
    </source>
</evidence>
<sequence>MSILSFKNVSKSFGDAKILKDITLDVAEGEFIAILGFSGSGKSTLMNLMTGLITPDTGTATFRGAPIVEPGPERGLVFQSYSLMPWLTVNGNVALAVDAVHAHMPKADRAALVKKYVDMVGLSHATDRRPSELSGGMRQRVSVARALAMQPEVLLLDEPLSALDALTRANLQDEIETISQKEKKTIVLITNDVDEAILLADRIVTLKPGPEATLGPDFQVNIPRPRDRTKMNDDPAFIKLRADVTKYLMDIGFSAAAEQTRSMPDVQAVHQMAPSALREAGKSEGFNDERYLQFSMVHKVYPTPKGPLTVVEDFDMTLQKGEFVSVIGHSGCGKSTALTMAAGLNPISKGGIILDGKHVEGADPERAVVFQSPSLFPWLTAKQNVAIGVDKVYPNASQIERQEVVEYYLERVGLADSMDRNAVDLSNGMQQRVGIARAFALSPKLLLLDEPFGMLDSLTRWELQEVLMDVWSKTKVTTICVTHDVDEAVLLSDRICMMTNGPRATIGKMLSVDLPRPRTRKALMEHSDYYRYRAEVLQFLEDYEHGDPDTVVEESAAQDSHETAAATTGEAA</sequence>
<evidence type="ECO:0000256" key="3">
    <source>
        <dbReference type="ARBA" id="ARBA00022448"/>
    </source>
</evidence>
<dbReference type="InterPro" id="IPR017871">
    <property type="entry name" value="ABC_transporter-like_CS"/>
</dbReference>
<accession>A0ABQ5VRE9</accession>
<protein>
    <recommendedName>
        <fullName evidence="9">ABC transporter domain-containing protein</fullName>
    </recommendedName>
</protein>
<feature type="compositionally biased region" description="Low complexity" evidence="8">
    <location>
        <begin position="563"/>
        <end position="572"/>
    </location>
</feature>
<evidence type="ECO:0000313" key="11">
    <source>
        <dbReference type="Proteomes" id="UP001156694"/>
    </source>
</evidence>
<evidence type="ECO:0000313" key="10">
    <source>
        <dbReference type="EMBL" id="GLQ33980.1"/>
    </source>
</evidence>
<evidence type="ECO:0000256" key="1">
    <source>
        <dbReference type="ARBA" id="ARBA00004202"/>
    </source>
</evidence>